<evidence type="ECO:0000313" key="1">
    <source>
        <dbReference type="EMBL" id="PNY65481.1"/>
    </source>
</evidence>
<dbReference type="InterPro" id="IPR011989">
    <property type="entry name" value="ARM-like"/>
</dbReference>
<dbReference type="AlphaFoldDB" id="A0A0D8WHM7"/>
<reference evidence="1 2" key="1">
    <citation type="submission" date="2018-01" db="EMBL/GenBank/DDBJ databases">
        <title>Draft Genomic Sequencing Of Potential Extraintestinal Pathogenic Escherichia coli B8S18 Isolated From Retail Chicken Skin.</title>
        <authorList>
            <person name="Xu A."/>
            <person name="Tilman S."/>
            <person name="Wisser-Parker K."/>
            <person name="Sheen S."/>
            <person name="Sommers C."/>
        </authorList>
    </citation>
    <scope>NUCLEOTIDE SEQUENCE [LARGE SCALE GENOMIC DNA]</scope>
    <source>
        <strain evidence="1 2">B8S18Com</strain>
    </source>
</reference>
<dbReference type="RefSeq" id="WP_045145364.1">
    <property type="nucleotide sequence ID" value="NZ_CAXUAK010000001.1"/>
</dbReference>
<organism evidence="1 2">
    <name type="scientific">Escherichia coli</name>
    <dbReference type="NCBI Taxonomy" id="562"/>
    <lineage>
        <taxon>Bacteria</taxon>
        <taxon>Pseudomonadati</taxon>
        <taxon>Pseudomonadota</taxon>
        <taxon>Gammaproteobacteria</taxon>
        <taxon>Enterobacterales</taxon>
        <taxon>Enterobacteriaceae</taxon>
        <taxon>Escherichia</taxon>
    </lineage>
</organism>
<dbReference type="SUPFAM" id="SSF48371">
    <property type="entry name" value="ARM repeat"/>
    <property type="match status" value="1"/>
</dbReference>
<accession>A0A0D8WHM7</accession>
<sequence>MLKGLRTLFTRRVLFNVEMNNSVDCELFLIQQQLQSMIADPGNYIAHDCDLNDTLVLCQLTHHHNGYIREKAVQCLGQKEDVAAIEELLLAANDWVKEVRLAATIALRHLKKDKNAAAFAVNLPLIRNLLQCQRYDHRAFVDEILRFLLTENSRPQLTCWLTCPDKKLSRAVLQTLIEYGYFNDESSLLLILKQPDEGLRMLAVTHWLRQQLPLSEAVLTRLLKDRWPRIRQATLFSLTDRAIEIPPALYSALLLDNNMLIRLRAKNMLNDVMDVVQFWRHVVTSTEYTPSQRRAALYGLDSIHDANILKLAEWGLSQDVFPLRLAAMYILAKANPDGGVKGIILTTLANPDASGLRFMVNICVWCRVPLTFEEIRQLLENAPSVKHACAYCRLYHNLNKWACLILLLQSQHKLTEEFAGKQLAIWQRNFNLSDIQPNAPQRQQLQALFTCNPELHNKLWGYIPFL</sequence>
<dbReference type="Proteomes" id="UP000236598">
    <property type="component" value="Unassembled WGS sequence"/>
</dbReference>
<name>A0A0D8WHM7_ECOLX</name>
<evidence type="ECO:0000313" key="2">
    <source>
        <dbReference type="Proteomes" id="UP000236598"/>
    </source>
</evidence>
<dbReference type="InterPro" id="IPR016024">
    <property type="entry name" value="ARM-type_fold"/>
</dbReference>
<proteinExistence type="predicted"/>
<gene>
    <name evidence="1" type="ORF">C2M16_22930</name>
</gene>
<dbReference type="Gene3D" id="1.25.10.10">
    <property type="entry name" value="Leucine-rich Repeat Variant"/>
    <property type="match status" value="2"/>
</dbReference>
<dbReference type="EMBL" id="PPHQ01000025">
    <property type="protein sequence ID" value="PNY65481.1"/>
    <property type="molecule type" value="Genomic_DNA"/>
</dbReference>
<comment type="caution">
    <text evidence="1">The sequence shown here is derived from an EMBL/GenBank/DDBJ whole genome shotgun (WGS) entry which is preliminary data.</text>
</comment>
<protein>
    <submittedName>
        <fullName evidence="1">HEAT repeat domain-containing protein</fullName>
    </submittedName>
</protein>